<keyword evidence="1" id="KW-0812">Transmembrane</keyword>
<evidence type="ECO:0000256" key="1">
    <source>
        <dbReference type="SAM" id="Phobius"/>
    </source>
</evidence>
<keyword evidence="3" id="KW-1185">Reference proteome</keyword>
<organism evidence="2 3">
    <name type="scientific">Chelatococcus reniformis</name>
    <dbReference type="NCBI Taxonomy" id="1494448"/>
    <lineage>
        <taxon>Bacteria</taxon>
        <taxon>Pseudomonadati</taxon>
        <taxon>Pseudomonadota</taxon>
        <taxon>Alphaproteobacteria</taxon>
        <taxon>Hyphomicrobiales</taxon>
        <taxon>Chelatococcaceae</taxon>
        <taxon>Chelatococcus</taxon>
    </lineage>
</organism>
<gene>
    <name evidence="2" type="ORF">GCM10010994_48090</name>
</gene>
<feature type="transmembrane region" description="Helical" evidence="1">
    <location>
        <begin position="261"/>
        <end position="283"/>
    </location>
</feature>
<dbReference type="RefSeq" id="WP_188611871.1">
    <property type="nucleotide sequence ID" value="NZ_BMGG01000009.1"/>
</dbReference>
<feature type="transmembrane region" description="Helical" evidence="1">
    <location>
        <begin position="158"/>
        <end position="180"/>
    </location>
</feature>
<dbReference type="Proteomes" id="UP000637002">
    <property type="component" value="Unassembled WGS sequence"/>
</dbReference>
<dbReference type="AlphaFoldDB" id="A0A916USG3"/>
<keyword evidence="1" id="KW-1133">Transmembrane helix</keyword>
<proteinExistence type="predicted"/>
<reference evidence="2" key="1">
    <citation type="journal article" date="2014" name="Int. J. Syst. Evol. Microbiol.">
        <title>Complete genome sequence of Corynebacterium casei LMG S-19264T (=DSM 44701T), isolated from a smear-ripened cheese.</title>
        <authorList>
            <consortium name="US DOE Joint Genome Institute (JGI-PGF)"/>
            <person name="Walter F."/>
            <person name="Albersmeier A."/>
            <person name="Kalinowski J."/>
            <person name="Ruckert C."/>
        </authorList>
    </citation>
    <scope>NUCLEOTIDE SEQUENCE</scope>
    <source>
        <strain evidence="2">CGMCC 1.12919</strain>
    </source>
</reference>
<feature type="transmembrane region" description="Helical" evidence="1">
    <location>
        <begin position="97"/>
        <end position="119"/>
    </location>
</feature>
<name>A0A916USG3_9HYPH</name>
<dbReference type="GO" id="GO:0005886">
    <property type="term" value="C:plasma membrane"/>
    <property type="evidence" value="ECO:0007669"/>
    <property type="project" value="TreeGrafter"/>
</dbReference>
<reference evidence="2" key="2">
    <citation type="submission" date="2020-09" db="EMBL/GenBank/DDBJ databases">
        <authorList>
            <person name="Sun Q."/>
            <person name="Zhou Y."/>
        </authorList>
    </citation>
    <scope>NUCLEOTIDE SEQUENCE</scope>
    <source>
        <strain evidence="2">CGMCC 1.12919</strain>
    </source>
</reference>
<dbReference type="EMBL" id="BMGG01000009">
    <property type="protein sequence ID" value="GGC84546.1"/>
    <property type="molecule type" value="Genomic_DNA"/>
</dbReference>
<dbReference type="PANTHER" id="PTHR18640:SF5">
    <property type="entry name" value="SODIUM_BILE ACID COTRANSPORTER 7"/>
    <property type="match status" value="1"/>
</dbReference>
<keyword evidence="1" id="KW-0472">Membrane</keyword>
<feature type="transmembrane region" description="Helical" evidence="1">
    <location>
        <begin position="228"/>
        <end position="249"/>
    </location>
</feature>
<protein>
    <submittedName>
        <fullName evidence="2">Bile acid:sodium symporter</fullName>
    </submittedName>
</protein>
<evidence type="ECO:0000313" key="3">
    <source>
        <dbReference type="Proteomes" id="UP000637002"/>
    </source>
</evidence>
<comment type="caution">
    <text evidence="2">The sequence shown here is derived from an EMBL/GenBank/DDBJ whole genome shotgun (WGS) entry which is preliminary data.</text>
</comment>
<accession>A0A916USG3</accession>
<dbReference type="InterPro" id="IPR016833">
    <property type="entry name" value="Put_Na-Bile_cotransptr"/>
</dbReference>
<feature type="transmembrane region" description="Helical" evidence="1">
    <location>
        <begin position="289"/>
        <end position="310"/>
    </location>
</feature>
<dbReference type="Gene3D" id="1.20.1530.20">
    <property type="match status" value="1"/>
</dbReference>
<dbReference type="InterPro" id="IPR038770">
    <property type="entry name" value="Na+/solute_symporter_sf"/>
</dbReference>
<evidence type="ECO:0000313" key="2">
    <source>
        <dbReference type="EMBL" id="GGC84546.1"/>
    </source>
</evidence>
<dbReference type="Pfam" id="PF13593">
    <property type="entry name" value="SBF_like"/>
    <property type="match status" value="1"/>
</dbReference>
<feature type="transmembrane region" description="Helical" evidence="1">
    <location>
        <begin position="126"/>
        <end position="152"/>
    </location>
</feature>
<sequence length="330" mass="34648">MLSLLRPDPFTLLLVATVALASFLPVYGAGIPIFSAITTAAIALLFFLHGARLSRDAVIAGLVHWRLHLTVLAATFILFPVLGLAINGALAGLINPMLAAGLLYLCLLPSTVQSSIAFTSIAGGNVAAAVCSASASNLLGVFLTPLLVALFMNLKGGVSWGAVGGIVGQILVPFVLGQLLRPWVGAFVGRHKQLVNVVDRGSILLVVFLAFSEAVVHGLWTSLSIDDFVVLFLIDAALLALVLVATTYGSRLLGFNRADEIAIVFCGSKKTLASGLPMASVLFSPQTVGIIVLPLMLFHQIQLMVCAVLARRYARRAPTEGELEAAASPR</sequence>
<feature type="transmembrane region" description="Helical" evidence="1">
    <location>
        <begin position="69"/>
        <end position="91"/>
    </location>
</feature>
<feature type="transmembrane region" description="Helical" evidence="1">
    <location>
        <begin position="31"/>
        <end position="48"/>
    </location>
</feature>
<dbReference type="PANTHER" id="PTHR18640">
    <property type="entry name" value="SOLUTE CARRIER FAMILY 10 MEMBER 7"/>
    <property type="match status" value="1"/>
</dbReference>
<feature type="transmembrane region" description="Helical" evidence="1">
    <location>
        <begin position="201"/>
        <end position="222"/>
    </location>
</feature>
<dbReference type="PIRSF" id="PIRSF026166">
    <property type="entry name" value="UCP026166"/>
    <property type="match status" value="1"/>
</dbReference>